<evidence type="ECO:0000313" key="3">
    <source>
        <dbReference type="Proteomes" id="UP001595836"/>
    </source>
</evidence>
<proteinExistence type="predicted"/>
<sequence>MPAKATSGVQFPADPSGSRSTGTLAKQVVADALATVDPSAAERVHRIKDWRKGYIEPFTELVAAGVHDAGNWDGVARAALDSLQSRMVGAHDVDGETVETPMAGYLAVVAATSTPGTETITGTAEPERTLSIPYRGENLSGAALSDLLDRWVADGVVEPSCAAALRLVQDNPDWLSLPGRAMLVLGLGSEMGPARQLLRWGADVMGVDLPSSPAWERFRNGADQFAGRLHIPTDADGRPGINLLTELPELAAWARAAAPAPLTVGSYFYADGGTHVQLSSAADALVVDLLSDSTATALAYLATPMDTFVVPADVREASDAALADRKAIDVKKIVGALTRGRLFHRNYAAGRGPAVHDALVPQQGPNYTLAKRVQRWRATTAFADGHTVSVNVAPATDTYSVTKNKILASTYKGAGAFGIEIFEPDTSSAMLAALMVHDLNVGRPEVDVQWQHESSGAASGGLWRQPYLPRTALPVAALLGTVKR</sequence>
<organism evidence="2 3">
    <name type="scientific">Dietzia aurantiaca</name>
    <dbReference type="NCBI Taxonomy" id="983873"/>
    <lineage>
        <taxon>Bacteria</taxon>
        <taxon>Bacillati</taxon>
        <taxon>Actinomycetota</taxon>
        <taxon>Actinomycetes</taxon>
        <taxon>Mycobacteriales</taxon>
        <taxon>Dietziaceae</taxon>
        <taxon>Dietzia</taxon>
    </lineage>
</organism>
<evidence type="ECO:0000256" key="1">
    <source>
        <dbReference type="SAM" id="MobiDB-lite"/>
    </source>
</evidence>
<reference evidence="3" key="1">
    <citation type="journal article" date="2019" name="Int. J. Syst. Evol. Microbiol.">
        <title>The Global Catalogue of Microorganisms (GCM) 10K type strain sequencing project: providing services to taxonomists for standard genome sequencing and annotation.</title>
        <authorList>
            <consortium name="The Broad Institute Genomics Platform"/>
            <consortium name="The Broad Institute Genome Sequencing Center for Infectious Disease"/>
            <person name="Wu L."/>
            <person name="Ma J."/>
        </authorList>
    </citation>
    <scope>NUCLEOTIDE SEQUENCE [LARGE SCALE GENOMIC DNA]</scope>
    <source>
        <strain evidence="3">JCM 11882</strain>
    </source>
</reference>
<gene>
    <name evidence="2" type="ORF">ACFO7U_16570</name>
</gene>
<keyword evidence="3" id="KW-1185">Reference proteome</keyword>
<dbReference type="EMBL" id="JBHSHP010000060">
    <property type="protein sequence ID" value="MFC4756387.1"/>
    <property type="molecule type" value="Genomic_DNA"/>
</dbReference>
<protein>
    <submittedName>
        <fullName evidence="2">Uncharacterized protein</fullName>
    </submittedName>
</protein>
<accession>A0ABV9PTD3</accession>
<evidence type="ECO:0000313" key="2">
    <source>
        <dbReference type="EMBL" id="MFC4756387.1"/>
    </source>
</evidence>
<feature type="region of interest" description="Disordered" evidence="1">
    <location>
        <begin position="1"/>
        <end position="21"/>
    </location>
</feature>
<dbReference type="Proteomes" id="UP001595836">
    <property type="component" value="Unassembled WGS sequence"/>
</dbReference>
<name>A0ABV9PTD3_9ACTN</name>
<comment type="caution">
    <text evidence="2">The sequence shown here is derived from an EMBL/GenBank/DDBJ whole genome shotgun (WGS) entry which is preliminary data.</text>
</comment>
<dbReference type="RefSeq" id="WP_344993035.1">
    <property type="nucleotide sequence ID" value="NZ_BAABCD010000020.1"/>
</dbReference>